<feature type="region of interest" description="Disordered" evidence="1">
    <location>
        <begin position="18"/>
        <end position="113"/>
    </location>
</feature>
<dbReference type="AlphaFoldDB" id="A0A8T0SRH0"/>
<sequence>MEASCPLQRSFFQKFTPSFPAPQTFGNPCGPEAPTRLRRRPDRLSRLLVPLPPGPLPSPLKIRLSPLSGGSSRPHPLLPRSPREPSKPHRTAERFAKAPAHRDTSPRNLLPWP</sequence>
<evidence type="ECO:0000256" key="1">
    <source>
        <dbReference type="SAM" id="MobiDB-lite"/>
    </source>
</evidence>
<organism evidence="2 3">
    <name type="scientific">Panicum virgatum</name>
    <name type="common">Blackwell switchgrass</name>
    <dbReference type="NCBI Taxonomy" id="38727"/>
    <lineage>
        <taxon>Eukaryota</taxon>
        <taxon>Viridiplantae</taxon>
        <taxon>Streptophyta</taxon>
        <taxon>Embryophyta</taxon>
        <taxon>Tracheophyta</taxon>
        <taxon>Spermatophyta</taxon>
        <taxon>Magnoliopsida</taxon>
        <taxon>Liliopsida</taxon>
        <taxon>Poales</taxon>
        <taxon>Poaceae</taxon>
        <taxon>PACMAD clade</taxon>
        <taxon>Panicoideae</taxon>
        <taxon>Panicodae</taxon>
        <taxon>Paniceae</taxon>
        <taxon>Panicinae</taxon>
        <taxon>Panicum</taxon>
        <taxon>Panicum sect. Hiantes</taxon>
    </lineage>
</organism>
<evidence type="ECO:0000313" key="3">
    <source>
        <dbReference type="Proteomes" id="UP000823388"/>
    </source>
</evidence>
<dbReference type="Proteomes" id="UP000823388">
    <property type="component" value="Chromosome 5K"/>
</dbReference>
<name>A0A8T0SRH0_PANVG</name>
<proteinExistence type="predicted"/>
<accession>A0A8T0SRH0</accession>
<keyword evidence="3" id="KW-1185">Reference proteome</keyword>
<evidence type="ECO:0000313" key="2">
    <source>
        <dbReference type="EMBL" id="KAG2599728.1"/>
    </source>
</evidence>
<feature type="compositionally biased region" description="Basic and acidic residues" evidence="1">
    <location>
        <begin position="81"/>
        <end position="105"/>
    </location>
</feature>
<feature type="compositionally biased region" description="Low complexity" evidence="1">
    <location>
        <begin position="71"/>
        <end position="80"/>
    </location>
</feature>
<gene>
    <name evidence="2" type="ORF">PVAP13_5KG434707</name>
</gene>
<reference evidence="2" key="1">
    <citation type="submission" date="2020-05" db="EMBL/GenBank/DDBJ databases">
        <title>WGS assembly of Panicum virgatum.</title>
        <authorList>
            <person name="Lovell J.T."/>
            <person name="Jenkins J."/>
            <person name="Shu S."/>
            <person name="Juenger T.E."/>
            <person name="Schmutz J."/>
        </authorList>
    </citation>
    <scope>NUCLEOTIDE SEQUENCE</scope>
    <source>
        <strain evidence="2">AP13</strain>
    </source>
</reference>
<comment type="caution">
    <text evidence="2">The sequence shown here is derived from an EMBL/GenBank/DDBJ whole genome shotgun (WGS) entry which is preliminary data.</text>
</comment>
<protein>
    <submittedName>
        <fullName evidence="2">Uncharacterized protein</fullName>
    </submittedName>
</protein>
<dbReference type="EMBL" id="CM029045">
    <property type="protein sequence ID" value="KAG2599728.1"/>
    <property type="molecule type" value="Genomic_DNA"/>
</dbReference>